<evidence type="ECO:0000256" key="1">
    <source>
        <dbReference type="SAM" id="MobiDB-lite"/>
    </source>
</evidence>
<accession>D7LP80</accession>
<dbReference type="eggNOG" id="KOG0851">
    <property type="taxonomic scope" value="Eukaryota"/>
</dbReference>
<dbReference type="STRING" id="81972.D7LP80"/>
<evidence type="ECO:0000313" key="2">
    <source>
        <dbReference type="EMBL" id="EFH51817.1"/>
    </source>
</evidence>
<keyword evidence="3" id="KW-1185">Reference proteome</keyword>
<feature type="region of interest" description="Disordered" evidence="1">
    <location>
        <begin position="167"/>
        <end position="197"/>
    </location>
</feature>
<dbReference type="Proteomes" id="UP000008694">
    <property type="component" value="Unassembled WGS sequence"/>
</dbReference>
<dbReference type="HOGENOM" id="CLU_1387389_0_0_1"/>
<protein>
    <submittedName>
        <fullName evidence="2">Predicted protein</fullName>
    </submittedName>
</protein>
<reference evidence="3" key="1">
    <citation type="journal article" date="2011" name="Nat. Genet.">
        <title>The Arabidopsis lyrata genome sequence and the basis of rapid genome size change.</title>
        <authorList>
            <person name="Hu T.T."/>
            <person name="Pattyn P."/>
            <person name="Bakker E.G."/>
            <person name="Cao J."/>
            <person name="Cheng J.-F."/>
            <person name="Clark R.M."/>
            <person name="Fahlgren N."/>
            <person name="Fawcett J.A."/>
            <person name="Grimwood J."/>
            <person name="Gundlach H."/>
            <person name="Haberer G."/>
            <person name="Hollister J.D."/>
            <person name="Ossowski S."/>
            <person name="Ottilar R.P."/>
            <person name="Salamov A.A."/>
            <person name="Schneeberger K."/>
            <person name="Spannagl M."/>
            <person name="Wang X."/>
            <person name="Yang L."/>
            <person name="Nasrallah M.E."/>
            <person name="Bergelson J."/>
            <person name="Carrington J.C."/>
            <person name="Gaut B.S."/>
            <person name="Schmutz J."/>
            <person name="Mayer K.F.X."/>
            <person name="Van de Peer Y."/>
            <person name="Grigoriev I.V."/>
            <person name="Nordborg M."/>
            <person name="Weigel D."/>
            <person name="Guo Y.-L."/>
        </authorList>
    </citation>
    <scope>NUCLEOTIDE SEQUENCE [LARGE SCALE GENOMIC DNA]</scope>
    <source>
        <strain evidence="3">cv. MN47</strain>
    </source>
</reference>
<proteinExistence type="predicted"/>
<feature type="compositionally biased region" description="Basic and acidic residues" evidence="1">
    <location>
        <begin position="168"/>
        <end position="191"/>
    </location>
</feature>
<dbReference type="EMBL" id="GL348717">
    <property type="protein sequence ID" value="EFH51817.1"/>
    <property type="molecule type" value="Genomic_DNA"/>
</dbReference>
<evidence type="ECO:0000313" key="3">
    <source>
        <dbReference type="Proteomes" id="UP000008694"/>
    </source>
</evidence>
<dbReference type="Gramene" id="Al_scaffold_0005_965">
    <property type="protein sequence ID" value="Al_scaffold_0005_965"/>
    <property type="gene ID" value="Al_scaffold_0005_965"/>
</dbReference>
<feature type="non-terminal residue" evidence="2">
    <location>
        <position position="1"/>
    </location>
</feature>
<name>D7LP80_ARALL</name>
<gene>
    <name evidence="2" type="ORF">ARALYDRAFT_664930</name>
</gene>
<sequence length="197" mass="21754">VVEDISSCEDTTCADIKTAFDVRSISNAFNTSQILINPDIPEIVAFKESLPKDGLALTLLESKPKQEMIELTTGDFYLQFPKKTIKEVAEMFDTQGSLLLTYSGEPSETTTPSSKRSSDSSLSPADNSSTTKKLCLESINVVKIKQEKGVKTNEDKVDGVKLECVALKQHEENTDEDKVNLDKLKGSDVKQKNKNMK</sequence>
<organism evidence="3">
    <name type="scientific">Arabidopsis lyrata subsp. lyrata</name>
    <name type="common">Lyre-leaved rock-cress</name>
    <dbReference type="NCBI Taxonomy" id="81972"/>
    <lineage>
        <taxon>Eukaryota</taxon>
        <taxon>Viridiplantae</taxon>
        <taxon>Streptophyta</taxon>
        <taxon>Embryophyta</taxon>
        <taxon>Tracheophyta</taxon>
        <taxon>Spermatophyta</taxon>
        <taxon>Magnoliopsida</taxon>
        <taxon>eudicotyledons</taxon>
        <taxon>Gunneridae</taxon>
        <taxon>Pentapetalae</taxon>
        <taxon>rosids</taxon>
        <taxon>malvids</taxon>
        <taxon>Brassicales</taxon>
        <taxon>Brassicaceae</taxon>
        <taxon>Camelineae</taxon>
        <taxon>Arabidopsis</taxon>
    </lineage>
</organism>
<feature type="region of interest" description="Disordered" evidence="1">
    <location>
        <begin position="102"/>
        <end position="129"/>
    </location>
</feature>
<dbReference type="AlphaFoldDB" id="D7LP80"/>